<dbReference type="RefSeq" id="WP_344964507.1">
    <property type="nucleotide sequence ID" value="NZ_BAAAXZ010000133.1"/>
</dbReference>
<organism evidence="2 3">
    <name type="scientific">Streptomyces thioluteus</name>
    <dbReference type="NCBI Taxonomy" id="66431"/>
    <lineage>
        <taxon>Bacteria</taxon>
        <taxon>Bacillati</taxon>
        <taxon>Actinomycetota</taxon>
        <taxon>Actinomycetes</taxon>
        <taxon>Kitasatosporales</taxon>
        <taxon>Streptomycetaceae</taxon>
        <taxon>Streptomyces</taxon>
    </lineage>
</organism>
<evidence type="ECO:0000256" key="1">
    <source>
        <dbReference type="SAM" id="SignalP"/>
    </source>
</evidence>
<sequence length="193" mass="20212">MSTNVRRRTAARAAVTATLAALLLAPAAGAFAAPSDAPAAVRTVAKSPAQKGKKGTFVRDVKVAGGWKAKLYKLGGHHYRLDIGDGRRVLGDVEANGRDGGLDANGVYIVLTPDGRVTSWVGGAHYGAGTYRLPDGSKAKVTRVKRSHAKMEIISRGHVVAKMDANGRDAGLDANGMYIVLTFDGTFSAHMGR</sequence>
<keyword evidence="1" id="KW-0732">Signal</keyword>
<reference evidence="3" key="1">
    <citation type="journal article" date="2019" name="Int. J. Syst. Evol. Microbiol.">
        <title>The Global Catalogue of Microorganisms (GCM) 10K type strain sequencing project: providing services to taxonomists for standard genome sequencing and annotation.</title>
        <authorList>
            <consortium name="The Broad Institute Genomics Platform"/>
            <consortium name="The Broad Institute Genome Sequencing Center for Infectious Disease"/>
            <person name="Wu L."/>
            <person name="Ma J."/>
        </authorList>
    </citation>
    <scope>NUCLEOTIDE SEQUENCE [LARGE SCALE GENOMIC DNA]</scope>
    <source>
        <strain evidence="3">JCM 4087</strain>
    </source>
</reference>
<evidence type="ECO:0000313" key="2">
    <source>
        <dbReference type="EMBL" id="GAA2936560.1"/>
    </source>
</evidence>
<feature type="signal peptide" evidence="1">
    <location>
        <begin position="1"/>
        <end position="32"/>
    </location>
</feature>
<gene>
    <name evidence="2" type="ORF">GCM10020221_35360</name>
</gene>
<comment type="caution">
    <text evidence="2">The sequence shown here is derived from an EMBL/GenBank/DDBJ whole genome shotgun (WGS) entry which is preliminary data.</text>
</comment>
<evidence type="ECO:0000313" key="3">
    <source>
        <dbReference type="Proteomes" id="UP001501102"/>
    </source>
</evidence>
<name>A0ABP6JKR0_STRTU</name>
<dbReference type="Proteomes" id="UP001501102">
    <property type="component" value="Unassembled WGS sequence"/>
</dbReference>
<protein>
    <submittedName>
        <fullName evidence="2">Uncharacterized protein</fullName>
    </submittedName>
</protein>
<dbReference type="PROSITE" id="PS51318">
    <property type="entry name" value="TAT"/>
    <property type="match status" value="1"/>
</dbReference>
<keyword evidence="3" id="KW-1185">Reference proteome</keyword>
<proteinExistence type="predicted"/>
<feature type="chain" id="PRO_5047363567" evidence="1">
    <location>
        <begin position="33"/>
        <end position="193"/>
    </location>
</feature>
<dbReference type="EMBL" id="BAAAXZ010000133">
    <property type="protein sequence ID" value="GAA2936560.1"/>
    <property type="molecule type" value="Genomic_DNA"/>
</dbReference>
<accession>A0ABP6JKR0</accession>
<dbReference type="InterPro" id="IPR006311">
    <property type="entry name" value="TAT_signal"/>
</dbReference>